<accession>A0A239HWG2</accession>
<dbReference type="Gene3D" id="1.10.1060.10">
    <property type="entry name" value="Alpha-helical ferredoxin"/>
    <property type="match status" value="1"/>
</dbReference>
<keyword evidence="3" id="KW-0479">Metal-binding</keyword>
<keyword evidence="6" id="KW-0408">Iron</keyword>
<dbReference type="InterPro" id="IPR017896">
    <property type="entry name" value="4Fe4S_Fe-S-bd"/>
</dbReference>
<gene>
    <name evidence="9" type="ORF">SAMN05216255_3571</name>
</gene>
<dbReference type="PANTHER" id="PTHR47153">
    <property type="entry name" value="LACTATE UTILIZATION PROTEIN B"/>
    <property type="match status" value="1"/>
</dbReference>
<dbReference type="InterPro" id="IPR037171">
    <property type="entry name" value="NagB/RpiA_transferase-like"/>
</dbReference>
<evidence type="ECO:0000256" key="5">
    <source>
        <dbReference type="ARBA" id="ARBA00022982"/>
    </source>
</evidence>
<dbReference type="PROSITE" id="PS00198">
    <property type="entry name" value="4FE4S_FER_1"/>
    <property type="match status" value="1"/>
</dbReference>
<evidence type="ECO:0000256" key="2">
    <source>
        <dbReference type="ARBA" id="ARBA00022485"/>
    </source>
</evidence>
<evidence type="ECO:0000313" key="9">
    <source>
        <dbReference type="EMBL" id="SNS84534.1"/>
    </source>
</evidence>
<dbReference type="GO" id="GO:0006089">
    <property type="term" value="P:lactate metabolic process"/>
    <property type="evidence" value="ECO:0007669"/>
    <property type="project" value="InterPro"/>
</dbReference>
<organism evidence="9 10">
    <name type="scientific">Pseudomonas segetis</name>
    <dbReference type="NCBI Taxonomy" id="298908"/>
    <lineage>
        <taxon>Bacteria</taxon>
        <taxon>Pseudomonadati</taxon>
        <taxon>Pseudomonadota</taxon>
        <taxon>Gammaproteobacteria</taxon>
        <taxon>Pseudomonadales</taxon>
        <taxon>Pseudomonadaceae</taxon>
        <taxon>Pseudomonas</taxon>
    </lineage>
</organism>
<protein>
    <submittedName>
        <fullName evidence="9">L-lactate dehydrogenase complex protein LldF</fullName>
    </submittedName>
</protein>
<dbReference type="SUPFAM" id="SSF46548">
    <property type="entry name" value="alpha-helical ferredoxin"/>
    <property type="match status" value="1"/>
</dbReference>
<dbReference type="PROSITE" id="PS51379">
    <property type="entry name" value="4FE4S_FER_2"/>
    <property type="match status" value="1"/>
</dbReference>
<dbReference type="Pfam" id="PF11870">
    <property type="entry name" value="LutB_C"/>
    <property type="match status" value="1"/>
</dbReference>
<dbReference type="InterPro" id="IPR004452">
    <property type="entry name" value="LutB/LldF"/>
</dbReference>
<keyword evidence="10" id="KW-1185">Reference proteome</keyword>
<evidence type="ECO:0000256" key="4">
    <source>
        <dbReference type="ARBA" id="ARBA00022737"/>
    </source>
</evidence>
<dbReference type="GO" id="GO:0051539">
    <property type="term" value="F:4 iron, 4 sulfur cluster binding"/>
    <property type="evidence" value="ECO:0007669"/>
    <property type="project" value="UniProtKB-KW"/>
</dbReference>
<dbReference type="InterPro" id="IPR003741">
    <property type="entry name" value="LUD_dom"/>
</dbReference>
<keyword evidence="2" id="KW-0004">4Fe-4S</keyword>
<dbReference type="InterPro" id="IPR024569">
    <property type="entry name" value="LutB_C"/>
</dbReference>
<dbReference type="InterPro" id="IPR024185">
    <property type="entry name" value="FTHF_cligase-like_sf"/>
</dbReference>
<evidence type="ECO:0000256" key="1">
    <source>
        <dbReference type="ARBA" id="ARBA00022448"/>
    </source>
</evidence>
<name>A0A239HWG2_9PSED</name>
<evidence type="ECO:0000256" key="7">
    <source>
        <dbReference type="ARBA" id="ARBA00023014"/>
    </source>
</evidence>
<feature type="domain" description="4Fe-4S ferredoxin-type" evidence="8">
    <location>
        <begin position="353"/>
        <end position="383"/>
    </location>
</feature>
<keyword evidence="4" id="KW-0677">Repeat</keyword>
<evidence type="ECO:0000259" key="8">
    <source>
        <dbReference type="PROSITE" id="PS51379"/>
    </source>
</evidence>
<dbReference type="RefSeq" id="WP_089360723.1">
    <property type="nucleotide sequence ID" value="NZ_FZOG01000005.1"/>
</dbReference>
<dbReference type="InterPro" id="IPR017900">
    <property type="entry name" value="4Fe4S_Fe_S_CS"/>
</dbReference>
<dbReference type="Gene3D" id="3.40.50.10420">
    <property type="entry name" value="NagB/RpiA/CoA transferase-like"/>
    <property type="match status" value="1"/>
</dbReference>
<dbReference type="InterPro" id="IPR009051">
    <property type="entry name" value="Helical_ferredxn"/>
</dbReference>
<dbReference type="AlphaFoldDB" id="A0A239HWG2"/>
<keyword evidence="1" id="KW-0813">Transport</keyword>
<proteinExistence type="predicted"/>
<dbReference type="Proteomes" id="UP000242915">
    <property type="component" value="Unassembled WGS sequence"/>
</dbReference>
<evidence type="ECO:0000256" key="3">
    <source>
        <dbReference type="ARBA" id="ARBA00022723"/>
    </source>
</evidence>
<dbReference type="PANTHER" id="PTHR47153:SF2">
    <property type="entry name" value="LACTATE UTILIZATION PROTEIN B"/>
    <property type="match status" value="1"/>
</dbReference>
<evidence type="ECO:0000313" key="10">
    <source>
        <dbReference type="Proteomes" id="UP000242915"/>
    </source>
</evidence>
<dbReference type="Pfam" id="PF13183">
    <property type="entry name" value="Fer4_8"/>
    <property type="match status" value="1"/>
</dbReference>
<dbReference type="GO" id="GO:0046872">
    <property type="term" value="F:metal ion binding"/>
    <property type="evidence" value="ECO:0007669"/>
    <property type="project" value="UniProtKB-KW"/>
</dbReference>
<evidence type="ECO:0000256" key="6">
    <source>
        <dbReference type="ARBA" id="ARBA00023004"/>
    </source>
</evidence>
<keyword evidence="7" id="KW-0411">Iron-sulfur</keyword>
<reference evidence="10" key="1">
    <citation type="submission" date="2017-06" db="EMBL/GenBank/DDBJ databases">
        <authorList>
            <person name="Varghese N."/>
            <person name="Submissions S."/>
        </authorList>
    </citation>
    <scope>NUCLEOTIDE SEQUENCE [LARGE SCALE GENOMIC DNA]</scope>
    <source>
        <strain evidence="10">CIP 108523</strain>
    </source>
</reference>
<dbReference type="EMBL" id="FZOG01000005">
    <property type="protein sequence ID" value="SNS84534.1"/>
    <property type="molecule type" value="Genomic_DNA"/>
</dbReference>
<sequence length="477" mass="52810">MQLSSANFKSAARAALHEPNLQAAMAENRNFAAHVRVQVDGTANFQGLRAQAKAIKDHTLAHLDHYLERYEAAAIKQGTQVHWAQTPEQAQQIVVDICRQASARSVIKGKTMIGEEMGINDALARAGIERYETDLGEYILQLADEPPSHINGPAIHKTLEQVQDLFHEHHKDLGRESFLHEPAELLAEARRLLRKRFFEAEVGITGANFLIAEDGSHVLVTNEGNGDLTSLLPKVRIVLASIEKVLPSRADAGVHLQLLALSATGQPLTSYTSLYGGTKNAGELDGAEQCHVVLLDNGRSEMLAGEFRPMLRCIRCAACMDNCPVYNWVGGHAYGWIYPGPMGSIWTPQLTNLEQTVDLPNACTLNGRCAEVCPMQIPLPDMMRVLRSQHWQQQLTATTTRWGIGLWAALASRPRLYRLLTAMAARTMAWAGSKRGRLSRLPLARGWTEQRDMPAPQGATFQQLWQQRQADKNGSEQ</sequence>
<dbReference type="Pfam" id="PF02589">
    <property type="entry name" value="LUD_dom"/>
    <property type="match status" value="1"/>
</dbReference>
<keyword evidence="5" id="KW-0249">Electron transport</keyword>
<dbReference type="SUPFAM" id="SSF100950">
    <property type="entry name" value="NagB/RpiA/CoA transferase-like"/>
    <property type="match status" value="1"/>
</dbReference>